<sequence>PPQAAANLSDRQVVAIQIASGVACVVFIPLIILLLEFLIFRSGRIRYRFRIMFWNFYSPSSKYIAASQILNAASLAELHSTITIKDGLEMIEVILKSATEDPQIWG</sequence>
<organism evidence="2 3">
    <name type="scientific">Pristionchus fissidentatus</name>
    <dbReference type="NCBI Taxonomy" id="1538716"/>
    <lineage>
        <taxon>Eukaryota</taxon>
        <taxon>Metazoa</taxon>
        <taxon>Ecdysozoa</taxon>
        <taxon>Nematoda</taxon>
        <taxon>Chromadorea</taxon>
        <taxon>Rhabditida</taxon>
        <taxon>Rhabditina</taxon>
        <taxon>Diplogasteromorpha</taxon>
        <taxon>Diplogasteroidea</taxon>
        <taxon>Neodiplogasteridae</taxon>
        <taxon>Pristionchus</taxon>
    </lineage>
</organism>
<keyword evidence="1" id="KW-0472">Membrane</keyword>
<evidence type="ECO:0000313" key="2">
    <source>
        <dbReference type="EMBL" id="GMT13234.1"/>
    </source>
</evidence>
<reference evidence="2" key="1">
    <citation type="submission" date="2023-10" db="EMBL/GenBank/DDBJ databases">
        <title>Genome assembly of Pristionchus species.</title>
        <authorList>
            <person name="Yoshida K."/>
            <person name="Sommer R.J."/>
        </authorList>
    </citation>
    <scope>NUCLEOTIDE SEQUENCE</scope>
    <source>
        <strain evidence="2">RS5133</strain>
    </source>
</reference>
<feature type="non-terminal residue" evidence="2">
    <location>
        <position position="1"/>
    </location>
</feature>
<name>A0AAV5V1I4_9BILA</name>
<feature type="non-terminal residue" evidence="2">
    <location>
        <position position="106"/>
    </location>
</feature>
<keyword evidence="1" id="KW-1133">Transmembrane helix</keyword>
<evidence type="ECO:0000256" key="1">
    <source>
        <dbReference type="SAM" id="Phobius"/>
    </source>
</evidence>
<dbReference type="EMBL" id="BTSY01000002">
    <property type="protein sequence ID" value="GMT13234.1"/>
    <property type="molecule type" value="Genomic_DNA"/>
</dbReference>
<proteinExistence type="predicted"/>
<gene>
    <name evidence="2" type="ORF">PFISCL1PPCAC_4531</name>
</gene>
<comment type="caution">
    <text evidence="2">The sequence shown here is derived from an EMBL/GenBank/DDBJ whole genome shotgun (WGS) entry which is preliminary data.</text>
</comment>
<feature type="transmembrane region" description="Helical" evidence="1">
    <location>
        <begin position="14"/>
        <end position="40"/>
    </location>
</feature>
<dbReference type="AlphaFoldDB" id="A0AAV5V1I4"/>
<dbReference type="Proteomes" id="UP001432322">
    <property type="component" value="Unassembled WGS sequence"/>
</dbReference>
<protein>
    <submittedName>
        <fullName evidence="2">Uncharacterized protein</fullName>
    </submittedName>
</protein>
<keyword evidence="1" id="KW-0812">Transmembrane</keyword>
<keyword evidence="3" id="KW-1185">Reference proteome</keyword>
<evidence type="ECO:0000313" key="3">
    <source>
        <dbReference type="Proteomes" id="UP001432322"/>
    </source>
</evidence>
<accession>A0AAV5V1I4</accession>